<dbReference type="PROSITE" id="PS51647">
    <property type="entry name" value="CYSTATIN_KININOGEN"/>
    <property type="match status" value="1"/>
</dbReference>
<feature type="domain" description="Cystatin kininogen-type" evidence="12">
    <location>
        <begin position="30"/>
        <end position="132"/>
    </location>
</feature>
<dbReference type="Pfam" id="PF00031">
    <property type="entry name" value="Cystatin"/>
    <property type="match status" value="2"/>
</dbReference>
<sequence>MFGWFVFFSVEGKVNLSHVPCLGCYHPIPGDSLQLLPILRYAIRIFNKQSDQSSLFEVGEVIKASRQVVAGWNYAVEYEVKETSCTKSNFQDLSPECKPIVGGHVGTCEAKAYVDLNNTIVDVAQKCKFPVDETAPPRISICAGCPKPIPTNSTELEEPLRASLEKYNEESNDVFYYKAEAISHATVQVVAGLNYNITFRIRKTNCSKTVVEKLSEDCVATIDGVSQGSPMRYPGHLSVPASWPPDKPSISVTTKMLLIFSLLMTLLLSSISAMTLLGIAASRRHFGGCLSGSHAPQWLVVWRPLHGIGML</sequence>
<dbReference type="PANTHER" id="PTHR13814">
    <property type="entry name" value="FETUIN"/>
    <property type="match status" value="1"/>
</dbReference>
<gene>
    <name evidence="13" type="primary">KNG1</name>
</gene>
<keyword evidence="2" id="KW-0840">Vasodilator</keyword>
<keyword evidence="9" id="KW-1015">Disulfide bond</keyword>
<dbReference type="FunFam" id="3.10.450.10:FF:000002">
    <property type="entry name" value="Kininogen 1"/>
    <property type="match status" value="2"/>
</dbReference>
<keyword evidence="5" id="KW-0789">Thiol protease inhibitor</keyword>
<comment type="subcellular location">
    <subcellularLocation>
        <location evidence="1">Secreted</location>
        <location evidence="1">Extracellular space</location>
    </subcellularLocation>
</comment>
<dbReference type="CDD" id="cd00042">
    <property type="entry name" value="CY"/>
    <property type="match status" value="2"/>
</dbReference>
<dbReference type="SUPFAM" id="SSF54403">
    <property type="entry name" value="Cystatin/monellin"/>
    <property type="match status" value="2"/>
</dbReference>
<dbReference type="SMART" id="SM00043">
    <property type="entry name" value="CY"/>
    <property type="match status" value="2"/>
</dbReference>
<keyword evidence="3" id="KW-0964">Secreted</keyword>
<keyword evidence="11" id="KW-1133">Transmembrane helix</keyword>
<dbReference type="GO" id="GO:0042311">
    <property type="term" value="P:vasodilation"/>
    <property type="evidence" value="ECO:0007669"/>
    <property type="project" value="UniProtKB-KW"/>
</dbReference>
<evidence type="ECO:0000256" key="4">
    <source>
        <dbReference type="ARBA" id="ARBA00022690"/>
    </source>
</evidence>
<dbReference type="InterPro" id="IPR018073">
    <property type="entry name" value="Prot_inh_cystat_CS"/>
</dbReference>
<keyword evidence="6" id="KW-0732">Signal</keyword>
<evidence type="ECO:0000313" key="13">
    <source>
        <dbReference type="Ensembl" id="ENSCABP00000017605.1"/>
    </source>
</evidence>
<dbReference type="InterPro" id="IPR050735">
    <property type="entry name" value="Kininogen_Fetuin_HRG"/>
</dbReference>
<evidence type="ECO:0000256" key="1">
    <source>
        <dbReference type="ARBA" id="ARBA00004239"/>
    </source>
</evidence>
<evidence type="ECO:0000256" key="5">
    <source>
        <dbReference type="ARBA" id="ARBA00022704"/>
    </source>
</evidence>
<dbReference type="PANTHER" id="PTHR13814:SF12">
    <property type="entry name" value="KININOGEN-1"/>
    <property type="match status" value="1"/>
</dbReference>
<dbReference type="GeneTree" id="ENSGT00950000182930"/>
<dbReference type="GO" id="GO:0005576">
    <property type="term" value="C:extracellular region"/>
    <property type="evidence" value="ECO:0007669"/>
    <property type="project" value="UniProtKB-SubCell"/>
</dbReference>
<evidence type="ECO:0000256" key="6">
    <source>
        <dbReference type="ARBA" id="ARBA00022729"/>
    </source>
</evidence>
<evidence type="ECO:0000256" key="7">
    <source>
        <dbReference type="ARBA" id="ARBA00022737"/>
    </source>
</evidence>
<dbReference type="InterPro" id="IPR046350">
    <property type="entry name" value="Cystatin_sf"/>
</dbReference>
<keyword evidence="11" id="KW-0472">Membrane</keyword>
<evidence type="ECO:0000256" key="11">
    <source>
        <dbReference type="SAM" id="Phobius"/>
    </source>
</evidence>
<reference evidence="13" key="2">
    <citation type="submission" date="2025-09" db="UniProtKB">
        <authorList>
            <consortium name="Ensembl"/>
        </authorList>
    </citation>
    <scope>IDENTIFICATION</scope>
</reference>
<keyword evidence="14" id="KW-1185">Reference proteome</keyword>
<evidence type="ECO:0000256" key="8">
    <source>
        <dbReference type="ARBA" id="ARBA00022858"/>
    </source>
</evidence>
<reference evidence="13" key="1">
    <citation type="submission" date="2025-08" db="UniProtKB">
        <authorList>
            <consortium name="Ensembl"/>
        </authorList>
    </citation>
    <scope>IDENTIFICATION</scope>
</reference>
<keyword evidence="10" id="KW-0325">Glycoprotein</keyword>
<dbReference type="AlphaFoldDB" id="A0A8C0H1T7"/>
<feature type="transmembrane region" description="Helical" evidence="11">
    <location>
        <begin position="256"/>
        <end position="281"/>
    </location>
</feature>
<dbReference type="Ensembl" id="ENSCABT00000019305.1">
    <property type="protein sequence ID" value="ENSCABP00000017605.1"/>
    <property type="gene ID" value="ENSCABG00000013075.1"/>
</dbReference>
<keyword evidence="4" id="KW-0646">Protease inhibitor</keyword>
<keyword evidence="8" id="KW-0838">Vasoactive</keyword>
<keyword evidence="11" id="KW-0812">Transmembrane</keyword>
<proteinExistence type="predicted"/>
<evidence type="ECO:0000256" key="9">
    <source>
        <dbReference type="ARBA" id="ARBA00023157"/>
    </source>
</evidence>
<evidence type="ECO:0000256" key="10">
    <source>
        <dbReference type="ARBA" id="ARBA00023180"/>
    </source>
</evidence>
<dbReference type="PROSITE" id="PS00287">
    <property type="entry name" value="CYSTATIN"/>
    <property type="match status" value="2"/>
</dbReference>
<dbReference type="Proteomes" id="UP000694404">
    <property type="component" value="Unplaced"/>
</dbReference>
<accession>A0A8C0H1T7</accession>
<keyword evidence="7" id="KW-0677">Repeat</keyword>
<organism evidence="13 14">
    <name type="scientific">Chelonoidis abingdonii</name>
    <name type="common">Abingdon island giant tortoise</name>
    <name type="synonym">Testudo abingdonii</name>
    <dbReference type="NCBI Taxonomy" id="106734"/>
    <lineage>
        <taxon>Eukaryota</taxon>
        <taxon>Metazoa</taxon>
        <taxon>Chordata</taxon>
        <taxon>Craniata</taxon>
        <taxon>Vertebrata</taxon>
        <taxon>Euteleostomi</taxon>
        <taxon>Archelosauria</taxon>
        <taxon>Testudinata</taxon>
        <taxon>Testudines</taxon>
        <taxon>Cryptodira</taxon>
        <taxon>Durocryptodira</taxon>
        <taxon>Testudinoidea</taxon>
        <taxon>Testudinidae</taxon>
        <taxon>Chelonoidis</taxon>
    </lineage>
</organism>
<evidence type="ECO:0000313" key="14">
    <source>
        <dbReference type="Proteomes" id="UP000694404"/>
    </source>
</evidence>
<dbReference type="GO" id="GO:0004869">
    <property type="term" value="F:cysteine-type endopeptidase inhibitor activity"/>
    <property type="evidence" value="ECO:0007669"/>
    <property type="project" value="InterPro"/>
</dbReference>
<evidence type="ECO:0000256" key="2">
    <source>
        <dbReference type="ARBA" id="ARBA00022429"/>
    </source>
</evidence>
<evidence type="ECO:0000256" key="3">
    <source>
        <dbReference type="ARBA" id="ARBA00022525"/>
    </source>
</evidence>
<protein>
    <submittedName>
        <fullName evidence="13">Kininogen 1</fullName>
    </submittedName>
</protein>
<dbReference type="InterPro" id="IPR000010">
    <property type="entry name" value="Cystatin_dom"/>
</dbReference>
<name>A0A8C0H1T7_CHEAB</name>
<evidence type="ECO:0000259" key="12">
    <source>
        <dbReference type="PROSITE" id="PS51647"/>
    </source>
</evidence>
<dbReference type="Gene3D" id="3.10.450.10">
    <property type="match status" value="2"/>
</dbReference>
<dbReference type="InterPro" id="IPR027358">
    <property type="entry name" value="Kininogen-type_cystatin_dom"/>
</dbReference>